<protein>
    <submittedName>
        <fullName evidence="1">Uncharacterized protein</fullName>
    </submittedName>
</protein>
<proteinExistence type="predicted"/>
<evidence type="ECO:0000313" key="2">
    <source>
        <dbReference type="Proteomes" id="UP001163846"/>
    </source>
</evidence>
<evidence type="ECO:0000313" key="1">
    <source>
        <dbReference type="EMBL" id="KAJ3842983.1"/>
    </source>
</evidence>
<keyword evidence="2" id="KW-1185">Reference proteome</keyword>
<dbReference type="AlphaFoldDB" id="A0AA38PHX0"/>
<name>A0AA38PHX0_9AGAR</name>
<dbReference type="Proteomes" id="UP001163846">
    <property type="component" value="Unassembled WGS sequence"/>
</dbReference>
<gene>
    <name evidence="1" type="ORF">F5878DRAFT_336981</name>
</gene>
<reference evidence="1" key="1">
    <citation type="submission" date="2022-08" db="EMBL/GenBank/DDBJ databases">
        <authorList>
            <consortium name="DOE Joint Genome Institute"/>
            <person name="Min B."/>
            <person name="Riley R."/>
            <person name="Sierra-Patev S."/>
            <person name="Naranjo-Ortiz M."/>
            <person name="Looney B."/>
            <person name="Konkel Z."/>
            <person name="Slot J.C."/>
            <person name="Sakamoto Y."/>
            <person name="Steenwyk J.L."/>
            <person name="Rokas A."/>
            <person name="Carro J."/>
            <person name="Camarero S."/>
            <person name="Ferreira P."/>
            <person name="Molpeceres G."/>
            <person name="Ruiz-Duenas F.J."/>
            <person name="Serrano A."/>
            <person name="Henrissat B."/>
            <person name="Drula E."/>
            <person name="Hughes K.W."/>
            <person name="Mata J.L."/>
            <person name="Ishikawa N.K."/>
            <person name="Vargas-Isla R."/>
            <person name="Ushijima S."/>
            <person name="Smith C.A."/>
            <person name="Ahrendt S."/>
            <person name="Andreopoulos W."/>
            <person name="He G."/>
            <person name="Labutti K."/>
            <person name="Lipzen A."/>
            <person name="Ng V."/>
            <person name="Sandor L."/>
            <person name="Barry K."/>
            <person name="Martinez A.T."/>
            <person name="Xiao Y."/>
            <person name="Gibbons J.G."/>
            <person name="Terashima K."/>
            <person name="Hibbett D.S."/>
            <person name="Grigoriev I.V."/>
        </authorList>
    </citation>
    <scope>NUCLEOTIDE SEQUENCE</scope>
    <source>
        <strain evidence="1">TFB9207</strain>
    </source>
</reference>
<organism evidence="1 2">
    <name type="scientific">Lentinula raphanica</name>
    <dbReference type="NCBI Taxonomy" id="153919"/>
    <lineage>
        <taxon>Eukaryota</taxon>
        <taxon>Fungi</taxon>
        <taxon>Dikarya</taxon>
        <taxon>Basidiomycota</taxon>
        <taxon>Agaricomycotina</taxon>
        <taxon>Agaricomycetes</taxon>
        <taxon>Agaricomycetidae</taxon>
        <taxon>Agaricales</taxon>
        <taxon>Marasmiineae</taxon>
        <taxon>Omphalotaceae</taxon>
        <taxon>Lentinula</taxon>
    </lineage>
</organism>
<comment type="caution">
    <text evidence="1">The sequence shown here is derived from an EMBL/GenBank/DDBJ whole genome shotgun (WGS) entry which is preliminary data.</text>
</comment>
<dbReference type="EMBL" id="MU805988">
    <property type="protein sequence ID" value="KAJ3842983.1"/>
    <property type="molecule type" value="Genomic_DNA"/>
</dbReference>
<sequence length="93" mass="10109">MALNYDLNTYVAVTLAPTSPFLNTPSMLSNVHPSLTHVGQVGQLHDVQLVSVPKDDWNHIGDDILASLKGSEGVASVSVQELRQRTKRGDDEL</sequence>
<accession>A0AA38PHX0</accession>